<protein>
    <submittedName>
        <fullName evidence="3">DUF6627 family protein</fullName>
    </submittedName>
</protein>
<keyword evidence="2" id="KW-0732">Signal</keyword>
<accession>A0ABW1ZYB2</accession>
<reference evidence="4" key="1">
    <citation type="journal article" date="2019" name="Int. J. Syst. Evol. Microbiol.">
        <title>The Global Catalogue of Microorganisms (GCM) 10K type strain sequencing project: providing services to taxonomists for standard genome sequencing and annotation.</title>
        <authorList>
            <consortium name="The Broad Institute Genomics Platform"/>
            <consortium name="The Broad Institute Genome Sequencing Center for Infectious Disease"/>
            <person name="Wu L."/>
            <person name="Ma J."/>
        </authorList>
    </citation>
    <scope>NUCLEOTIDE SEQUENCE [LARGE SCALE GENOMIC DNA]</scope>
    <source>
        <strain evidence="4">NBRC 111756</strain>
    </source>
</reference>
<comment type="caution">
    <text evidence="3">The sequence shown here is derived from an EMBL/GenBank/DDBJ whole genome shotgun (WGS) entry which is preliminary data.</text>
</comment>
<dbReference type="RefSeq" id="WP_379908691.1">
    <property type="nucleotide sequence ID" value="NZ_JBHSWE010000001.1"/>
</dbReference>
<keyword evidence="1" id="KW-0812">Transmembrane</keyword>
<evidence type="ECO:0000313" key="3">
    <source>
        <dbReference type="EMBL" id="MFC6670184.1"/>
    </source>
</evidence>
<dbReference type="NCBIfam" id="NF033919">
    <property type="entry name" value="PA2779_fam"/>
    <property type="match status" value="1"/>
</dbReference>
<evidence type="ECO:0000256" key="1">
    <source>
        <dbReference type="SAM" id="Phobius"/>
    </source>
</evidence>
<dbReference type="PIRSF" id="PIRSF029543">
    <property type="entry name" value="UCP029543"/>
    <property type="match status" value="1"/>
</dbReference>
<keyword evidence="1" id="KW-0472">Membrane</keyword>
<sequence>MLMYSSRFLRAILARILMAAMLLFPVLAQAAPVSTSSLMQADSAVSLDADREKLLSLIEREDVAEQLGALGVDSADAKQRVADMSAAEVAELNQQIDDLPAGSGVVGVIVLIFIVFIITDAIGATNVFNFVHPVR</sequence>
<evidence type="ECO:0000313" key="4">
    <source>
        <dbReference type="Proteomes" id="UP001596422"/>
    </source>
</evidence>
<organism evidence="3 4">
    <name type="scientific">Marinobacterium aestuariivivens</name>
    <dbReference type="NCBI Taxonomy" id="1698799"/>
    <lineage>
        <taxon>Bacteria</taxon>
        <taxon>Pseudomonadati</taxon>
        <taxon>Pseudomonadota</taxon>
        <taxon>Gammaproteobacteria</taxon>
        <taxon>Oceanospirillales</taxon>
        <taxon>Oceanospirillaceae</taxon>
        <taxon>Marinobacterium</taxon>
    </lineage>
</organism>
<name>A0ABW1ZYB2_9GAMM</name>
<gene>
    <name evidence="3" type="ORF">ACFQDL_08870</name>
</gene>
<dbReference type="InterPro" id="IPR016924">
    <property type="entry name" value="UCP029543"/>
</dbReference>
<keyword evidence="4" id="KW-1185">Reference proteome</keyword>
<proteinExistence type="predicted"/>
<keyword evidence="1" id="KW-1133">Transmembrane helix</keyword>
<feature type="signal peptide" evidence="2">
    <location>
        <begin position="1"/>
        <end position="30"/>
    </location>
</feature>
<feature type="chain" id="PRO_5045063629" evidence="2">
    <location>
        <begin position="31"/>
        <end position="135"/>
    </location>
</feature>
<evidence type="ECO:0000256" key="2">
    <source>
        <dbReference type="SAM" id="SignalP"/>
    </source>
</evidence>
<dbReference type="Pfam" id="PF20332">
    <property type="entry name" value="DUF6627"/>
    <property type="match status" value="1"/>
</dbReference>
<dbReference type="Proteomes" id="UP001596422">
    <property type="component" value="Unassembled WGS sequence"/>
</dbReference>
<dbReference type="InterPro" id="IPR046735">
    <property type="entry name" value="PA2779-like"/>
</dbReference>
<feature type="transmembrane region" description="Helical" evidence="1">
    <location>
        <begin position="105"/>
        <end position="131"/>
    </location>
</feature>
<dbReference type="EMBL" id="JBHSWE010000001">
    <property type="protein sequence ID" value="MFC6670184.1"/>
    <property type="molecule type" value="Genomic_DNA"/>
</dbReference>